<dbReference type="OrthoDB" id="273181at2759"/>
<dbReference type="GO" id="GO:0004725">
    <property type="term" value="F:protein tyrosine phosphatase activity"/>
    <property type="evidence" value="ECO:0007669"/>
    <property type="project" value="UniProtKB-EC"/>
</dbReference>
<dbReference type="PANTHER" id="PTHR10159">
    <property type="entry name" value="DUAL SPECIFICITY PROTEIN PHOSPHATASE"/>
    <property type="match status" value="1"/>
</dbReference>
<feature type="compositionally biased region" description="Low complexity" evidence="5">
    <location>
        <begin position="695"/>
        <end position="718"/>
    </location>
</feature>
<evidence type="ECO:0000256" key="3">
    <source>
        <dbReference type="ARBA" id="ARBA00022801"/>
    </source>
</evidence>
<feature type="compositionally biased region" description="Basic and acidic residues" evidence="5">
    <location>
        <begin position="977"/>
        <end position="990"/>
    </location>
</feature>
<feature type="compositionally biased region" description="Low complexity" evidence="5">
    <location>
        <begin position="571"/>
        <end position="587"/>
    </location>
</feature>
<feature type="region of interest" description="Disordered" evidence="5">
    <location>
        <begin position="114"/>
        <end position="249"/>
    </location>
</feature>
<keyword evidence="4" id="KW-0904">Protein phosphatase</keyword>
<dbReference type="CDD" id="cd14498">
    <property type="entry name" value="DSP"/>
    <property type="match status" value="1"/>
</dbReference>
<feature type="compositionally biased region" description="Low complexity" evidence="5">
    <location>
        <begin position="178"/>
        <end position="190"/>
    </location>
</feature>
<dbReference type="AlphaFoldDB" id="A0A167HLJ8"/>
<feature type="region of interest" description="Disordered" evidence="5">
    <location>
        <begin position="24"/>
        <end position="83"/>
    </location>
</feature>
<dbReference type="SUPFAM" id="SSF52821">
    <property type="entry name" value="Rhodanese/Cell cycle control phosphatase"/>
    <property type="match status" value="1"/>
</dbReference>
<evidence type="ECO:0000256" key="1">
    <source>
        <dbReference type="ARBA" id="ARBA00008601"/>
    </source>
</evidence>
<dbReference type="Gene3D" id="3.40.250.10">
    <property type="entry name" value="Rhodanese-like domain"/>
    <property type="match status" value="1"/>
</dbReference>
<name>A0A167HLJ8_CALVF</name>
<dbReference type="FunFam" id="3.90.190.10:FF:000120">
    <property type="entry name" value="MAP kinase phosphatase, putative"/>
    <property type="match status" value="1"/>
</dbReference>
<dbReference type="Proteomes" id="UP000076738">
    <property type="component" value="Unassembled WGS sequence"/>
</dbReference>
<dbReference type="PANTHER" id="PTHR10159:SF530">
    <property type="entry name" value="DUAL SPECIFICITY PROTEIN PHOSPHATASE DDB_G0271350-RELATED"/>
    <property type="match status" value="1"/>
</dbReference>
<dbReference type="InterPro" id="IPR020422">
    <property type="entry name" value="TYR_PHOSPHATASE_DUAL_dom"/>
</dbReference>
<dbReference type="SUPFAM" id="SSF52799">
    <property type="entry name" value="(Phosphotyrosine protein) phosphatases II"/>
    <property type="match status" value="1"/>
</dbReference>
<keyword evidence="3" id="KW-0378">Hydrolase</keyword>
<dbReference type="InterPro" id="IPR036873">
    <property type="entry name" value="Rhodanese-like_dom_sf"/>
</dbReference>
<dbReference type="EMBL" id="KV417318">
    <property type="protein sequence ID" value="KZO91756.1"/>
    <property type="molecule type" value="Genomic_DNA"/>
</dbReference>
<feature type="domain" description="Tyrosine specific protein phosphatases" evidence="7">
    <location>
        <begin position="859"/>
        <end position="901"/>
    </location>
</feature>
<feature type="region of interest" description="Disordered" evidence="5">
    <location>
        <begin position="512"/>
        <end position="536"/>
    </location>
</feature>
<feature type="region of interest" description="Disordered" evidence="5">
    <location>
        <begin position="669"/>
        <end position="768"/>
    </location>
</feature>
<dbReference type="SMART" id="SM00195">
    <property type="entry name" value="DSPc"/>
    <property type="match status" value="1"/>
</dbReference>
<dbReference type="InterPro" id="IPR029021">
    <property type="entry name" value="Prot-tyrosine_phosphatase-like"/>
</dbReference>
<dbReference type="STRING" id="1330018.A0A167HLJ8"/>
<feature type="compositionally biased region" description="Pro residues" evidence="5">
    <location>
        <begin position="588"/>
        <end position="598"/>
    </location>
</feature>
<feature type="region of interest" description="Disordered" evidence="5">
    <location>
        <begin position="922"/>
        <end position="962"/>
    </location>
</feature>
<dbReference type="InterPro" id="IPR000387">
    <property type="entry name" value="Tyr_Pase_dom"/>
</dbReference>
<dbReference type="PROSITE" id="PS50056">
    <property type="entry name" value="TYR_PHOSPHATASE_2"/>
    <property type="match status" value="1"/>
</dbReference>
<evidence type="ECO:0000313" key="9">
    <source>
        <dbReference type="EMBL" id="KZO91756.1"/>
    </source>
</evidence>
<feature type="region of interest" description="Disordered" evidence="5">
    <location>
        <begin position="976"/>
        <end position="1049"/>
    </location>
</feature>
<evidence type="ECO:0000256" key="2">
    <source>
        <dbReference type="ARBA" id="ARBA00013064"/>
    </source>
</evidence>
<organism evidence="9 10">
    <name type="scientific">Calocera viscosa (strain TUFC12733)</name>
    <dbReference type="NCBI Taxonomy" id="1330018"/>
    <lineage>
        <taxon>Eukaryota</taxon>
        <taxon>Fungi</taxon>
        <taxon>Dikarya</taxon>
        <taxon>Basidiomycota</taxon>
        <taxon>Agaricomycotina</taxon>
        <taxon>Dacrymycetes</taxon>
        <taxon>Dacrymycetales</taxon>
        <taxon>Dacrymycetaceae</taxon>
        <taxon>Calocera</taxon>
    </lineage>
</organism>
<feature type="compositionally biased region" description="Low complexity" evidence="5">
    <location>
        <begin position="199"/>
        <end position="224"/>
    </location>
</feature>
<dbReference type="Pfam" id="PF00782">
    <property type="entry name" value="DSPc"/>
    <property type="match status" value="1"/>
</dbReference>
<evidence type="ECO:0000313" key="10">
    <source>
        <dbReference type="Proteomes" id="UP000076738"/>
    </source>
</evidence>
<dbReference type="GO" id="GO:0043409">
    <property type="term" value="P:negative regulation of MAPK cascade"/>
    <property type="evidence" value="ECO:0007669"/>
    <property type="project" value="TreeGrafter"/>
</dbReference>
<feature type="region of interest" description="Disordered" evidence="5">
    <location>
        <begin position="557"/>
        <end position="643"/>
    </location>
</feature>
<feature type="compositionally biased region" description="Polar residues" evidence="5">
    <location>
        <begin position="36"/>
        <end position="64"/>
    </location>
</feature>
<feature type="domain" description="Rhodanese" evidence="8">
    <location>
        <begin position="339"/>
        <end position="474"/>
    </location>
</feature>
<dbReference type="GO" id="GO:0005737">
    <property type="term" value="C:cytoplasm"/>
    <property type="evidence" value="ECO:0007669"/>
    <property type="project" value="TreeGrafter"/>
</dbReference>
<keyword evidence="10" id="KW-1185">Reference proteome</keyword>
<feature type="compositionally biased region" description="Low complexity" evidence="5">
    <location>
        <begin position="758"/>
        <end position="767"/>
    </location>
</feature>
<gene>
    <name evidence="9" type="ORF">CALVIDRAFT_541509</name>
</gene>
<feature type="compositionally biased region" description="Basic and acidic residues" evidence="5">
    <location>
        <begin position="1000"/>
        <end position="1024"/>
    </location>
</feature>
<dbReference type="InterPro" id="IPR001763">
    <property type="entry name" value="Rhodanese-like_dom"/>
</dbReference>
<sequence length="1049" mass="110190">MAKPLSAPLTLTLATGTAMLAERTRAPPPLRVTMPQLHTSANGRSSSILQTAETDSPITLDSSIPYSPRASPSSTSSEEGLEMAREMEQLHELATSVRGNLRLRPVRSFVRLREAEEEADGGATPPRAQQQQQQEEQSAETGTRPAPLPVPRVSKMEERESAYPPPPAERTGSGSPLATAASATQVTSAPSPSPPRPGTSAASIPPPSTSSSTSRLLSSTSSPLRQPPPPPPLPKISPARPGRAAPHQQLANSPFAVALAAASSSAPSLSSSSSAPAPPTLLAVPLAALAPPPLLAPPLSTAPSAYRPPALDPDPRPSSSSLSSSSLAVPPVLLSLLSSPRQPLILDTRPLPSFLSARLRESINLAIPSLILKRYAKQGGGWSLDALRGYVTTEGGREAWDGLLAGSSGSGPAWDGTVVIYDEEMDESTRGSVRALSQAWTLGTVLLSLVGPQSVHYLLGGFSALRSFPPAAQHLIAGDAYLEPQQQQQYQYQGSPMLSGQELTVRSAGLNGQAHTGLTAPGTGRSSIGTGNGAGSSAGLFSLRTDVASARRRFALEVDPEPQDGQGGTSGTSSSASSSQPSSQRSRGPPPLLSPSPVPAIGALRPLGLPSIVDASPSPPPSAACFPRTPRRQGTTPSELPFGLSLTLAGQPCRSPLPPKLQLRTAPIRSNTAPVPPSPGLLRITPPSPNHAPRSPSHALLSPLPLSPISISMSRGPASPRPPPSPIVLRPHTAPFDYPPRAPSPSANPRQNGHGQVPATPTSSSAPQPFVISEILPGFLYLGPEPSTDDEVQQLLDLGVKRILNMAEECEDDQGLGLRRKFEMYERVPMRDTVDEENIGRGVRAACLFLDDARLHDSPTYVHCKAGKSRSVTVVMGYLIHAHSWPLSKAYAYVMEKRHGISPNIGFVSELMKFEESQLGTKSVGVGEDGREPQRNAKPAGLGLRRVGRGGGARESLPPLSRGASVEDVLVLSGGPREAHLPQEGGREQTHASSRLGDAATEKEVKDSEGRYVHAKKVPVDRRTLQPQRRVSKAGLESAWIASTARPTA</sequence>
<evidence type="ECO:0000259" key="6">
    <source>
        <dbReference type="PROSITE" id="PS50054"/>
    </source>
</evidence>
<feature type="compositionally biased region" description="Low complexity" evidence="5">
    <location>
        <begin position="65"/>
        <end position="77"/>
    </location>
</feature>
<dbReference type="Gene3D" id="3.90.190.10">
    <property type="entry name" value="Protein tyrosine phosphatase superfamily"/>
    <property type="match status" value="1"/>
</dbReference>
<evidence type="ECO:0000256" key="5">
    <source>
        <dbReference type="SAM" id="MobiDB-lite"/>
    </source>
</evidence>
<feature type="domain" description="Tyrosine-protein phosphatase" evidence="6">
    <location>
        <begin position="771"/>
        <end position="920"/>
    </location>
</feature>
<dbReference type="EC" id="3.1.3.48" evidence="2"/>
<evidence type="ECO:0000259" key="7">
    <source>
        <dbReference type="PROSITE" id="PS50056"/>
    </source>
</evidence>
<dbReference type="PROSITE" id="PS50054">
    <property type="entry name" value="TYR_PHOSPHATASE_DUAL"/>
    <property type="match status" value="1"/>
</dbReference>
<feature type="compositionally biased region" description="Pro residues" evidence="5">
    <location>
        <begin position="225"/>
        <end position="235"/>
    </location>
</feature>
<evidence type="ECO:0000259" key="8">
    <source>
        <dbReference type="PROSITE" id="PS50206"/>
    </source>
</evidence>
<comment type="similarity">
    <text evidence="1">Belongs to the protein-tyrosine phosphatase family. Non-receptor class dual specificity subfamily.</text>
</comment>
<dbReference type="PROSITE" id="PS50206">
    <property type="entry name" value="RHODANESE_3"/>
    <property type="match status" value="1"/>
</dbReference>
<feature type="region of interest" description="Disordered" evidence="5">
    <location>
        <begin position="305"/>
        <end position="325"/>
    </location>
</feature>
<proteinExistence type="inferred from homology"/>
<protein>
    <recommendedName>
        <fullName evidence="2">protein-tyrosine-phosphatase</fullName>
        <ecNumber evidence="2">3.1.3.48</ecNumber>
    </recommendedName>
</protein>
<evidence type="ECO:0000256" key="4">
    <source>
        <dbReference type="ARBA" id="ARBA00022912"/>
    </source>
</evidence>
<dbReference type="InterPro" id="IPR000340">
    <property type="entry name" value="Dual-sp_phosphatase_cat-dom"/>
</dbReference>
<accession>A0A167HLJ8</accession>
<reference evidence="9 10" key="1">
    <citation type="journal article" date="2016" name="Mol. Biol. Evol.">
        <title>Comparative Genomics of Early-Diverging Mushroom-Forming Fungi Provides Insights into the Origins of Lignocellulose Decay Capabilities.</title>
        <authorList>
            <person name="Nagy L.G."/>
            <person name="Riley R."/>
            <person name="Tritt A."/>
            <person name="Adam C."/>
            <person name="Daum C."/>
            <person name="Floudas D."/>
            <person name="Sun H."/>
            <person name="Yadav J.S."/>
            <person name="Pangilinan J."/>
            <person name="Larsson K.H."/>
            <person name="Matsuura K."/>
            <person name="Barry K."/>
            <person name="Labutti K."/>
            <person name="Kuo R."/>
            <person name="Ohm R.A."/>
            <person name="Bhattacharya S.S."/>
            <person name="Shirouzu T."/>
            <person name="Yoshinaga Y."/>
            <person name="Martin F.M."/>
            <person name="Grigoriev I.V."/>
            <person name="Hibbett D.S."/>
        </authorList>
    </citation>
    <scope>NUCLEOTIDE SEQUENCE [LARGE SCALE GENOMIC DNA]</scope>
    <source>
        <strain evidence="9 10">TUFC12733</strain>
    </source>
</reference>